<evidence type="ECO:0000256" key="1">
    <source>
        <dbReference type="ARBA" id="ARBA00022729"/>
    </source>
</evidence>
<protein>
    <submittedName>
        <fullName evidence="5">Putative hemolymph juvenile hormone binding protein panstrongylus lignarius</fullName>
    </submittedName>
</protein>
<keyword evidence="2" id="KW-0090">Biological rhythms</keyword>
<organism evidence="5">
    <name type="scientific">Rhodnius prolixus</name>
    <name type="common">Triatomid bug</name>
    <dbReference type="NCBI Taxonomy" id="13249"/>
    <lineage>
        <taxon>Eukaryota</taxon>
        <taxon>Metazoa</taxon>
        <taxon>Ecdysozoa</taxon>
        <taxon>Arthropoda</taxon>
        <taxon>Hexapoda</taxon>
        <taxon>Insecta</taxon>
        <taxon>Pterygota</taxon>
        <taxon>Neoptera</taxon>
        <taxon>Paraneoptera</taxon>
        <taxon>Hemiptera</taxon>
        <taxon>Heteroptera</taxon>
        <taxon>Panheteroptera</taxon>
        <taxon>Cimicomorpha</taxon>
        <taxon>Reduviidae</taxon>
        <taxon>Triatominae</taxon>
        <taxon>Rhodnius</taxon>
    </lineage>
</organism>
<dbReference type="VEuPathDB" id="VectorBase:RPRC008432"/>
<dbReference type="RefSeq" id="XP_073985468.1">
    <property type="nucleotide sequence ID" value="XM_074129367.1"/>
</dbReference>
<evidence type="ECO:0000256" key="4">
    <source>
        <dbReference type="SAM" id="SignalP"/>
    </source>
</evidence>
<reference evidence="5" key="1">
    <citation type="submission" date="2019-04" db="EMBL/GenBank/DDBJ databases">
        <title>Analysis of the testis transcriptome of the Chagas disease vector Rhodnius prolixus.</title>
        <authorList>
            <person name="Cesar J."/>
            <person name="Ribeiro J.M."/>
            <person name="Pereira M.H."/>
            <person name="Araujo R.N."/>
            <person name="Gontijo N.F."/>
            <person name="Pessoa G."/>
            <person name="Sant'Anna M.V."/>
            <person name="Sorgine M.H."/>
            <person name="Majerowicz D."/>
            <person name="Carvalho A.B."/>
            <person name="Braz G."/>
            <person name="Mesquita R."/>
            <person name="Lagerblad P.O."/>
            <person name="Koerich L.B."/>
        </authorList>
    </citation>
    <scope>NUCLEOTIDE SEQUENCE</scope>
</reference>
<sequence>MHVLCMLLMGWAFIFHVQSAKLPKTWKTCKKDDPRMNDCLKIAIEEAVHDLVGGNPSLGVFPLDPMHFDTVSIDQGHGPVSIKLDFKHLEIIGVKDLKITNLKTDWKEMHVDFIVPAVIAVGTYNVTGQVLILPIQGNGFCNLTFTNFSGSGQLKFKEIQKNDKKYYQISHFDFIFDAEKMDILLENLFNGDKALGDNMNVFLNQNWPEILKELRPAVSKAFSSAFKEVGNRVFSKVPLELISPP</sequence>
<accession>A0A4P6D816</accession>
<evidence type="ECO:0000256" key="2">
    <source>
        <dbReference type="ARBA" id="ARBA00023108"/>
    </source>
</evidence>
<dbReference type="GO" id="GO:0005615">
    <property type="term" value="C:extracellular space"/>
    <property type="evidence" value="ECO:0007669"/>
    <property type="project" value="TreeGrafter"/>
</dbReference>
<dbReference type="GO" id="GO:0007623">
    <property type="term" value="P:circadian rhythm"/>
    <property type="evidence" value="ECO:0007669"/>
    <property type="project" value="UniProtKB-ARBA"/>
</dbReference>
<dbReference type="Gene3D" id="3.15.10.30">
    <property type="entry name" value="Haemolymph juvenile hormone binding protein"/>
    <property type="match status" value="1"/>
</dbReference>
<name>A0A4P6D816_RHOPR</name>
<evidence type="ECO:0000256" key="3">
    <source>
        <dbReference type="ARBA" id="ARBA00060902"/>
    </source>
</evidence>
<dbReference type="InterPro" id="IPR010562">
    <property type="entry name" value="Haemolymph_juvenile_hormone-bd"/>
</dbReference>
<dbReference type="SMART" id="SM00700">
    <property type="entry name" value="JHBP"/>
    <property type="match status" value="1"/>
</dbReference>
<dbReference type="PANTHER" id="PTHR11008">
    <property type="entry name" value="PROTEIN TAKEOUT-LIKE PROTEIN"/>
    <property type="match status" value="1"/>
</dbReference>
<comment type="similarity">
    <text evidence="3">Belongs to the TO family.</text>
</comment>
<proteinExistence type="inferred from homology"/>
<feature type="chain" id="PRO_5020436133" evidence="4">
    <location>
        <begin position="20"/>
        <end position="245"/>
    </location>
</feature>
<dbReference type="GeneID" id="141454777"/>
<dbReference type="Pfam" id="PF06585">
    <property type="entry name" value="JHBP"/>
    <property type="match status" value="1"/>
</dbReference>
<dbReference type="EMBL" id="GHKJ01000748">
    <property type="protein sequence ID" value="MOY45778.1"/>
    <property type="molecule type" value="Transcribed_RNA"/>
</dbReference>
<evidence type="ECO:0000313" key="5">
    <source>
        <dbReference type="EMBL" id="MOY45778.1"/>
    </source>
</evidence>
<dbReference type="FunFam" id="3.15.10.30:FF:000001">
    <property type="entry name" value="Takeout-like protein 1"/>
    <property type="match status" value="1"/>
</dbReference>
<dbReference type="AlphaFoldDB" id="A0A4P6D816"/>
<dbReference type="PANTHER" id="PTHR11008:SF40">
    <property type="entry name" value="PROTEIN TAKEOUT"/>
    <property type="match status" value="1"/>
</dbReference>
<feature type="signal peptide" evidence="4">
    <location>
        <begin position="1"/>
        <end position="19"/>
    </location>
</feature>
<dbReference type="InterPro" id="IPR038606">
    <property type="entry name" value="To_sf"/>
</dbReference>
<keyword evidence="1 4" id="KW-0732">Signal</keyword>